<dbReference type="AlphaFoldDB" id="A0A381XMD7"/>
<proteinExistence type="predicted"/>
<reference evidence="2" key="1">
    <citation type="submission" date="2018-05" db="EMBL/GenBank/DDBJ databases">
        <authorList>
            <person name="Lanie J.A."/>
            <person name="Ng W.-L."/>
            <person name="Kazmierczak K.M."/>
            <person name="Andrzejewski T.M."/>
            <person name="Davidsen T.M."/>
            <person name="Wayne K.J."/>
            <person name="Tettelin H."/>
            <person name="Glass J.I."/>
            <person name="Rusch D."/>
            <person name="Podicherti R."/>
            <person name="Tsui H.-C.T."/>
            <person name="Winkler M.E."/>
        </authorList>
    </citation>
    <scope>NUCLEOTIDE SEQUENCE</scope>
</reference>
<protein>
    <submittedName>
        <fullName evidence="2">Uncharacterized protein</fullName>
    </submittedName>
</protein>
<evidence type="ECO:0000256" key="1">
    <source>
        <dbReference type="SAM" id="MobiDB-lite"/>
    </source>
</evidence>
<feature type="region of interest" description="Disordered" evidence="1">
    <location>
        <begin position="1"/>
        <end position="178"/>
    </location>
</feature>
<feature type="non-terminal residue" evidence="2">
    <location>
        <position position="1"/>
    </location>
</feature>
<dbReference type="EMBL" id="UINC01015608">
    <property type="protein sequence ID" value="SVA65611.1"/>
    <property type="molecule type" value="Genomic_DNA"/>
</dbReference>
<evidence type="ECO:0000313" key="2">
    <source>
        <dbReference type="EMBL" id="SVA65611.1"/>
    </source>
</evidence>
<organism evidence="2">
    <name type="scientific">marine metagenome</name>
    <dbReference type="NCBI Taxonomy" id="408172"/>
    <lineage>
        <taxon>unclassified sequences</taxon>
        <taxon>metagenomes</taxon>
        <taxon>ecological metagenomes</taxon>
    </lineage>
</organism>
<sequence>VVGREHTSDLSTVTLHVPDRDRRAASNDCPIKNISSHKAVRPDNAPGPDTDAGNNDGLTPKVSPITNTDREPSDGSLSHRHASQCGVVGENMHPSGDVAEVSNRQIRSRSVKDYEGADPGPFTNGDAAERMDRVIGTGPVTEPELPSPLPTIEQDVSKRQTPVPPATQFRIGLGSEDP</sequence>
<accession>A0A381XMD7</accession>
<name>A0A381XMD7_9ZZZZ</name>
<gene>
    <name evidence="2" type="ORF">METZ01_LOCUS118465</name>
</gene>